<name>A0ABR4ICG5_9EURO</name>
<keyword evidence="3" id="KW-1185">Reference proteome</keyword>
<organism evidence="2 3">
    <name type="scientific">Aspergillus cavernicola</name>
    <dbReference type="NCBI Taxonomy" id="176166"/>
    <lineage>
        <taxon>Eukaryota</taxon>
        <taxon>Fungi</taxon>
        <taxon>Dikarya</taxon>
        <taxon>Ascomycota</taxon>
        <taxon>Pezizomycotina</taxon>
        <taxon>Eurotiomycetes</taxon>
        <taxon>Eurotiomycetidae</taxon>
        <taxon>Eurotiales</taxon>
        <taxon>Aspergillaceae</taxon>
        <taxon>Aspergillus</taxon>
        <taxon>Aspergillus subgen. Nidulantes</taxon>
    </lineage>
</organism>
<sequence length="318" mass="35473">MPSFYNLIDRMANMVISVVTPDRPSSPPPPYTSPPPTPPHLNRHHRRGYESSSSTHRRESSRYPCSFSFADNRPAIRRRSSSASASASNDNPNSGNHRYYRTARQAKNVHWGHITEIPAGSLEPSAPGLSNFHNRQNRTTNYVYSTDNYNNSDSSISSTDSILSTYEEQRYPNQWYSRSPSPSSSQTQPQPKSQTKFQPHHRTSHPRKPILKPPTPTDDELLIRNLCAMIHLSDQRLEYTYEYLSGILLVGDDMLDTLLQAGEISMREDAGKRAFAMGATAGTRMRSKQGQGQGQGLGLGLGFSQQPKLPKIRAGEGG</sequence>
<evidence type="ECO:0000313" key="3">
    <source>
        <dbReference type="Proteomes" id="UP001610335"/>
    </source>
</evidence>
<dbReference type="EMBL" id="JBFXLS010000036">
    <property type="protein sequence ID" value="KAL2825441.1"/>
    <property type="molecule type" value="Genomic_DNA"/>
</dbReference>
<dbReference type="Proteomes" id="UP001610335">
    <property type="component" value="Unassembled WGS sequence"/>
</dbReference>
<accession>A0ABR4ICG5</accession>
<feature type="compositionally biased region" description="Pro residues" evidence="1">
    <location>
        <begin position="24"/>
        <end position="39"/>
    </location>
</feature>
<proteinExistence type="predicted"/>
<feature type="compositionally biased region" description="Low complexity" evidence="1">
    <location>
        <begin position="81"/>
        <end position="94"/>
    </location>
</feature>
<feature type="compositionally biased region" description="Gly residues" evidence="1">
    <location>
        <begin position="291"/>
        <end position="301"/>
    </location>
</feature>
<evidence type="ECO:0000313" key="2">
    <source>
        <dbReference type="EMBL" id="KAL2825441.1"/>
    </source>
</evidence>
<gene>
    <name evidence="2" type="ORF">BDW59DRAFT_161668</name>
</gene>
<evidence type="ECO:0000256" key="1">
    <source>
        <dbReference type="SAM" id="MobiDB-lite"/>
    </source>
</evidence>
<comment type="caution">
    <text evidence="2">The sequence shown here is derived from an EMBL/GenBank/DDBJ whole genome shotgun (WGS) entry which is preliminary data.</text>
</comment>
<feature type="compositionally biased region" description="Basic residues" evidence="1">
    <location>
        <begin position="198"/>
        <end position="210"/>
    </location>
</feature>
<feature type="region of interest" description="Disordered" evidence="1">
    <location>
        <begin position="19"/>
        <end position="98"/>
    </location>
</feature>
<reference evidence="2 3" key="1">
    <citation type="submission" date="2024-07" db="EMBL/GenBank/DDBJ databases">
        <title>Section-level genome sequencing and comparative genomics of Aspergillus sections Usti and Cavernicolus.</title>
        <authorList>
            <consortium name="Lawrence Berkeley National Laboratory"/>
            <person name="Nybo J.L."/>
            <person name="Vesth T.C."/>
            <person name="Theobald S."/>
            <person name="Frisvad J.C."/>
            <person name="Larsen T.O."/>
            <person name="Kjaerboelling I."/>
            <person name="Rothschild-Mancinelli K."/>
            <person name="Lyhne E.K."/>
            <person name="Kogle M.E."/>
            <person name="Barry K."/>
            <person name="Clum A."/>
            <person name="Na H."/>
            <person name="Ledsgaard L."/>
            <person name="Lin J."/>
            <person name="Lipzen A."/>
            <person name="Kuo A."/>
            <person name="Riley R."/>
            <person name="Mondo S."/>
            <person name="LaButti K."/>
            <person name="Haridas S."/>
            <person name="Pangalinan J."/>
            <person name="Salamov A.A."/>
            <person name="Simmons B.A."/>
            <person name="Magnuson J.K."/>
            <person name="Chen J."/>
            <person name="Drula E."/>
            <person name="Henrissat B."/>
            <person name="Wiebenga A."/>
            <person name="Lubbers R.J."/>
            <person name="Gomes A.C."/>
            <person name="Makela M.R."/>
            <person name="Stajich J."/>
            <person name="Grigoriev I.V."/>
            <person name="Mortensen U.H."/>
            <person name="De vries R.P."/>
            <person name="Baker S.E."/>
            <person name="Andersen M.R."/>
        </authorList>
    </citation>
    <scope>NUCLEOTIDE SEQUENCE [LARGE SCALE GENOMIC DNA]</scope>
    <source>
        <strain evidence="2 3">CBS 600.67</strain>
    </source>
</reference>
<protein>
    <submittedName>
        <fullName evidence="2">Uncharacterized protein</fullName>
    </submittedName>
</protein>
<feature type="region of interest" description="Disordered" evidence="1">
    <location>
        <begin position="173"/>
        <end position="217"/>
    </location>
</feature>
<feature type="region of interest" description="Disordered" evidence="1">
    <location>
        <begin position="282"/>
        <end position="318"/>
    </location>
</feature>
<feature type="compositionally biased region" description="Low complexity" evidence="1">
    <location>
        <begin position="179"/>
        <end position="197"/>
    </location>
</feature>